<name>A0A5C3LEJ9_9AGAR</name>
<evidence type="ECO:0000313" key="2">
    <source>
        <dbReference type="Proteomes" id="UP000308652"/>
    </source>
</evidence>
<reference evidence="1 2" key="1">
    <citation type="journal article" date="2019" name="Nat. Ecol. Evol.">
        <title>Megaphylogeny resolves global patterns of mushroom evolution.</title>
        <authorList>
            <person name="Varga T."/>
            <person name="Krizsan K."/>
            <person name="Foldi C."/>
            <person name="Dima B."/>
            <person name="Sanchez-Garcia M."/>
            <person name="Sanchez-Ramirez S."/>
            <person name="Szollosi G.J."/>
            <person name="Szarkandi J.G."/>
            <person name="Papp V."/>
            <person name="Albert L."/>
            <person name="Andreopoulos W."/>
            <person name="Angelini C."/>
            <person name="Antonin V."/>
            <person name="Barry K.W."/>
            <person name="Bougher N.L."/>
            <person name="Buchanan P."/>
            <person name="Buyck B."/>
            <person name="Bense V."/>
            <person name="Catcheside P."/>
            <person name="Chovatia M."/>
            <person name="Cooper J."/>
            <person name="Damon W."/>
            <person name="Desjardin D."/>
            <person name="Finy P."/>
            <person name="Geml J."/>
            <person name="Haridas S."/>
            <person name="Hughes K."/>
            <person name="Justo A."/>
            <person name="Karasinski D."/>
            <person name="Kautmanova I."/>
            <person name="Kiss B."/>
            <person name="Kocsube S."/>
            <person name="Kotiranta H."/>
            <person name="LaButti K.M."/>
            <person name="Lechner B.E."/>
            <person name="Liimatainen K."/>
            <person name="Lipzen A."/>
            <person name="Lukacs Z."/>
            <person name="Mihaltcheva S."/>
            <person name="Morgado L.N."/>
            <person name="Niskanen T."/>
            <person name="Noordeloos M.E."/>
            <person name="Ohm R.A."/>
            <person name="Ortiz-Santana B."/>
            <person name="Ovrebo C."/>
            <person name="Racz N."/>
            <person name="Riley R."/>
            <person name="Savchenko A."/>
            <person name="Shiryaev A."/>
            <person name="Soop K."/>
            <person name="Spirin V."/>
            <person name="Szebenyi C."/>
            <person name="Tomsovsky M."/>
            <person name="Tulloss R.E."/>
            <person name="Uehling J."/>
            <person name="Grigoriev I.V."/>
            <person name="Vagvolgyi C."/>
            <person name="Papp T."/>
            <person name="Martin F.M."/>
            <person name="Miettinen O."/>
            <person name="Hibbett D.S."/>
            <person name="Nagy L.G."/>
        </authorList>
    </citation>
    <scope>NUCLEOTIDE SEQUENCE [LARGE SCALE GENOMIC DNA]</scope>
    <source>
        <strain evidence="1 2">CBS 166.37</strain>
    </source>
</reference>
<keyword evidence="2" id="KW-1185">Reference proteome</keyword>
<gene>
    <name evidence="1" type="ORF">BDQ12DRAFT_619159</name>
</gene>
<organism evidence="1 2">
    <name type="scientific">Crucibulum laeve</name>
    <dbReference type="NCBI Taxonomy" id="68775"/>
    <lineage>
        <taxon>Eukaryota</taxon>
        <taxon>Fungi</taxon>
        <taxon>Dikarya</taxon>
        <taxon>Basidiomycota</taxon>
        <taxon>Agaricomycotina</taxon>
        <taxon>Agaricomycetes</taxon>
        <taxon>Agaricomycetidae</taxon>
        <taxon>Agaricales</taxon>
        <taxon>Agaricineae</taxon>
        <taxon>Nidulariaceae</taxon>
        <taxon>Crucibulum</taxon>
    </lineage>
</organism>
<dbReference type="OrthoDB" id="2692094at2759"/>
<accession>A0A5C3LEJ9</accession>
<dbReference type="Proteomes" id="UP000308652">
    <property type="component" value="Unassembled WGS sequence"/>
</dbReference>
<sequence length="116" mass="13202">MAAITPRVPFNKTEDLPFTAALDHHQIAADVRHKLELPCWLGKNKDNPALKDFLPQLKEHLLGCVLGQKYCGDQESFTPQEQNSLHIIGNRIYKHKVMCVNYTTYDLQQAQDSLNA</sequence>
<protein>
    <submittedName>
        <fullName evidence="1">Uncharacterized protein</fullName>
    </submittedName>
</protein>
<dbReference type="EMBL" id="ML213800">
    <property type="protein sequence ID" value="TFK31268.1"/>
    <property type="molecule type" value="Genomic_DNA"/>
</dbReference>
<evidence type="ECO:0000313" key="1">
    <source>
        <dbReference type="EMBL" id="TFK31268.1"/>
    </source>
</evidence>
<proteinExistence type="predicted"/>
<dbReference type="AlphaFoldDB" id="A0A5C3LEJ9"/>